<dbReference type="CDD" id="cd09279">
    <property type="entry name" value="RNase_HI_like"/>
    <property type="match status" value="1"/>
</dbReference>
<dbReference type="AlphaFoldDB" id="A0A3N9UF65"/>
<dbReference type="PROSITE" id="PS50879">
    <property type="entry name" value="RNASE_H_1"/>
    <property type="match status" value="1"/>
</dbReference>
<dbReference type="OrthoDB" id="2680098at2"/>
<dbReference type="GO" id="GO:0004523">
    <property type="term" value="F:RNA-DNA hybrid ribonuclease activity"/>
    <property type="evidence" value="ECO:0007669"/>
    <property type="project" value="InterPro"/>
</dbReference>
<keyword evidence="3" id="KW-1185">Reference proteome</keyword>
<dbReference type="InterPro" id="IPR012337">
    <property type="entry name" value="RNaseH-like_sf"/>
</dbReference>
<keyword evidence="2" id="KW-0808">Transferase</keyword>
<dbReference type="InterPro" id="IPR036397">
    <property type="entry name" value="RNaseH_sf"/>
</dbReference>
<sequence>MKITIEWTYRAKNGEETIFRSDEIPPALALHIAEDLEKTGRAKNITFIDQHDSSWMAKELKKYIKEIETEPHNVTVYFDGGFDIGTNYSGFGCVIYFEQNGKFYRLRRNAAASGLTSNNESEYGALNFSIVELDLLDVHHQTVRFIGDSQVVINQMSGEWPAYEKDLAAWADRIDAKLAEMGIKAEFELVPRKDNAEADKLATQALQGIDISGKVELVDGKPGRD</sequence>
<protein>
    <submittedName>
        <fullName evidence="2">Reverse transcriptase-like protein</fullName>
    </submittedName>
</protein>
<dbReference type="PANTHER" id="PTHR48475:SF1">
    <property type="entry name" value="RNASE H TYPE-1 DOMAIN-CONTAINING PROTEIN"/>
    <property type="match status" value="1"/>
</dbReference>
<dbReference type="Pfam" id="PF13456">
    <property type="entry name" value="RVT_3"/>
    <property type="match status" value="1"/>
</dbReference>
<evidence type="ECO:0000259" key="1">
    <source>
        <dbReference type="PROSITE" id="PS50879"/>
    </source>
</evidence>
<name>A0A3N9UF65_9BACI</name>
<dbReference type="Gene3D" id="3.30.420.10">
    <property type="entry name" value="Ribonuclease H-like superfamily/Ribonuclease H"/>
    <property type="match status" value="1"/>
</dbReference>
<organism evidence="2 3">
    <name type="scientific">Lysinibacillus composti</name>
    <dbReference type="NCBI Taxonomy" id="720633"/>
    <lineage>
        <taxon>Bacteria</taxon>
        <taxon>Bacillati</taxon>
        <taxon>Bacillota</taxon>
        <taxon>Bacilli</taxon>
        <taxon>Bacillales</taxon>
        <taxon>Bacillaceae</taxon>
        <taxon>Lysinibacillus</taxon>
    </lineage>
</organism>
<dbReference type="InterPro" id="IPR002156">
    <property type="entry name" value="RNaseH_domain"/>
</dbReference>
<evidence type="ECO:0000313" key="3">
    <source>
        <dbReference type="Proteomes" id="UP000274033"/>
    </source>
</evidence>
<reference evidence="2 3" key="1">
    <citation type="journal article" date="2013" name="J. Microbiol.">
        <title>Lysinibacillus chungkukjangi sp. nov., isolated from Chungkukjang, Korean fermented soybean food.</title>
        <authorList>
            <person name="Kim S.J."/>
            <person name="Jang Y.H."/>
            <person name="Hamada M."/>
            <person name="Ahn J.H."/>
            <person name="Weon H.Y."/>
            <person name="Suzuki K."/>
            <person name="Whang K.S."/>
            <person name="Kwon S.W."/>
        </authorList>
    </citation>
    <scope>NUCLEOTIDE SEQUENCE [LARGE SCALE GENOMIC DNA]</scope>
    <source>
        <strain evidence="2 3">MCCC 1A12701</strain>
    </source>
</reference>
<dbReference type="GO" id="GO:0003676">
    <property type="term" value="F:nucleic acid binding"/>
    <property type="evidence" value="ECO:0007669"/>
    <property type="project" value="InterPro"/>
</dbReference>
<dbReference type="Proteomes" id="UP000274033">
    <property type="component" value="Unassembled WGS sequence"/>
</dbReference>
<dbReference type="NCBIfam" id="NF005822">
    <property type="entry name" value="PRK07708.1"/>
    <property type="match status" value="1"/>
</dbReference>
<dbReference type="PANTHER" id="PTHR48475">
    <property type="entry name" value="RIBONUCLEASE H"/>
    <property type="match status" value="1"/>
</dbReference>
<dbReference type="EMBL" id="RRCT01000007">
    <property type="protein sequence ID" value="RQW74820.1"/>
    <property type="molecule type" value="Genomic_DNA"/>
</dbReference>
<accession>A0A3N9UF65</accession>
<dbReference type="GO" id="GO:0003964">
    <property type="term" value="F:RNA-directed DNA polymerase activity"/>
    <property type="evidence" value="ECO:0007669"/>
    <property type="project" value="UniProtKB-KW"/>
</dbReference>
<evidence type="ECO:0000313" key="2">
    <source>
        <dbReference type="EMBL" id="RQW74820.1"/>
    </source>
</evidence>
<feature type="domain" description="RNase H type-1" evidence="1">
    <location>
        <begin position="70"/>
        <end position="207"/>
    </location>
</feature>
<comment type="caution">
    <text evidence="2">The sequence shown here is derived from an EMBL/GenBank/DDBJ whole genome shotgun (WGS) entry which is preliminary data.</text>
</comment>
<dbReference type="RefSeq" id="WP_124764244.1">
    <property type="nucleotide sequence ID" value="NZ_JAFBDY010000006.1"/>
</dbReference>
<proteinExistence type="predicted"/>
<keyword evidence="2" id="KW-0548">Nucleotidyltransferase</keyword>
<gene>
    <name evidence="2" type="ORF">EBB45_09460</name>
</gene>
<dbReference type="SUPFAM" id="SSF53098">
    <property type="entry name" value="Ribonuclease H-like"/>
    <property type="match status" value="1"/>
</dbReference>
<keyword evidence="2" id="KW-0695">RNA-directed DNA polymerase</keyword>